<proteinExistence type="predicted"/>
<evidence type="ECO:0000313" key="2">
    <source>
        <dbReference type="Proteomes" id="UP000001025"/>
    </source>
</evidence>
<dbReference type="EMBL" id="BX294152">
    <property type="protein sequence ID" value="CAD77033.1"/>
    <property type="molecule type" value="Genomic_DNA"/>
</dbReference>
<sequence length="82" mass="9215">MYPGLYDPHFKIFPFNGNQGVEGAVHHPFTFAGRHRCTRPNHVAASCRCWTQKSTSGRRIDAPVQHLGQFTPLPFDPPLLSV</sequence>
<evidence type="ECO:0000313" key="1">
    <source>
        <dbReference type="EMBL" id="CAD77033.1"/>
    </source>
</evidence>
<reference evidence="1 2" key="1">
    <citation type="journal article" date="2003" name="Proc. Natl. Acad. Sci. U.S.A.">
        <title>Complete genome sequence of the marine planctomycete Pirellula sp. strain 1.</title>
        <authorList>
            <person name="Gloeckner F.O."/>
            <person name="Kube M."/>
            <person name="Bauer M."/>
            <person name="Teeling H."/>
            <person name="Lombardot T."/>
            <person name="Ludwig W."/>
            <person name="Gade D."/>
            <person name="Beck A."/>
            <person name="Borzym K."/>
            <person name="Heitmann K."/>
            <person name="Rabus R."/>
            <person name="Schlesner H."/>
            <person name="Amann R."/>
            <person name="Reinhardt R."/>
        </authorList>
    </citation>
    <scope>NUCLEOTIDE SEQUENCE [LARGE SCALE GENOMIC DNA]</scope>
    <source>
        <strain evidence="2">DSM 10527 / NCIMB 13988 / SH1</strain>
    </source>
</reference>
<organism evidence="1 2">
    <name type="scientific">Rhodopirellula baltica (strain DSM 10527 / NCIMB 13988 / SH1)</name>
    <dbReference type="NCBI Taxonomy" id="243090"/>
    <lineage>
        <taxon>Bacteria</taxon>
        <taxon>Pseudomonadati</taxon>
        <taxon>Planctomycetota</taxon>
        <taxon>Planctomycetia</taxon>
        <taxon>Pirellulales</taxon>
        <taxon>Pirellulaceae</taxon>
        <taxon>Rhodopirellula</taxon>
    </lineage>
</organism>
<protein>
    <submittedName>
        <fullName evidence="1">Uncharacterized protein</fullName>
    </submittedName>
</protein>
<name>Q7UK48_RHOBA</name>
<dbReference type="KEGG" id="rba:RB10866"/>
<dbReference type="EnsemblBacteria" id="CAD77033">
    <property type="protein sequence ID" value="CAD77033"/>
    <property type="gene ID" value="RB10866"/>
</dbReference>
<dbReference type="Proteomes" id="UP000001025">
    <property type="component" value="Chromosome"/>
</dbReference>
<gene>
    <name evidence="1" type="ordered locus">RB10866</name>
</gene>
<dbReference type="InParanoid" id="Q7UK48"/>
<accession>Q7UK48</accession>
<dbReference type="AlphaFoldDB" id="Q7UK48"/>
<dbReference type="HOGENOM" id="CLU_2555997_0_0_0"/>
<keyword evidence="2" id="KW-1185">Reference proteome</keyword>